<comment type="similarity">
    <text evidence="2 12 13">Belongs to the RecF family.</text>
</comment>
<evidence type="ECO:0000256" key="5">
    <source>
        <dbReference type="ARBA" id="ARBA00022705"/>
    </source>
</evidence>
<keyword evidence="5 12" id="KW-0235">DNA replication</keyword>
<keyword evidence="4 12" id="KW-0963">Cytoplasm</keyword>
<evidence type="ECO:0000313" key="15">
    <source>
        <dbReference type="EMBL" id="KPD04008.1"/>
    </source>
</evidence>
<keyword evidence="7 12" id="KW-0227">DNA damage</keyword>
<dbReference type="HAMAP" id="MF_00365">
    <property type="entry name" value="RecF"/>
    <property type="match status" value="1"/>
</dbReference>
<dbReference type="PROSITE" id="PS00618">
    <property type="entry name" value="RECF_2"/>
    <property type="match status" value="1"/>
</dbReference>
<name>A0A0N0ZCE1_9GAMM</name>
<dbReference type="GO" id="GO:0005524">
    <property type="term" value="F:ATP binding"/>
    <property type="evidence" value="ECO:0007669"/>
    <property type="project" value="UniProtKB-UniRule"/>
</dbReference>
<feature type="domain" description="RecF/RecN/SMC N-terminal" evidence="14">
    <location>
        <begin position="3"/>
        <end position="357"/>
    </location>
</feature>
<dbReference type="FunFam" id="1.20.1050.90:FF:000001">
    <property type="entry name" value="DNA replication and repair protein RecF"/>
    <property type="match status" value="1"/>
</dbReference>
<evidence type="ECO:0000256" key="7">
    <source>
        <dbReference type="ARBA" id="ARBA00022763"/>
    </source>
</evidence>
<evidence type="ECO:0000256" key="9">
    <source>
        <dbReference type="ARBA" id="ARBA00023125"/>
    </source>
</evidence>
<organism evidence="15 16">
    <name type="scientific">Moellerella wisconsensis ATCC 35017</name>
    <dbReference type="NCBI Taxonomy" id="1354267"/>
    <lineage>
        <taxon>Bacteria</taxon>
        <taxon>Pseudomonadati</taxon>
        <taxon>Pseudomonadota</taxon>
        <taxon>Gammaproteobacteria</taxon>
        <taxon>Enterobacterales</taxon>
        <taxon>Morganellaceae</taxon>
        <taxon>Moellerella</taxon>
    </lineage>
</organism>
<dbReference type="GO" id="GO:0006260">
    <property type="term" value="P:DNA replication"/>
    <property type="evidence" value="ECO:0007669"/>
    <property type="project" value="UniProtKB-UniRule"/>
</dbReference>
<dbReference type="Proteomes" id="UP000053226">
    <property type="component" value="Unassembled WGS sequence"/>
</dbReference>
<dbReference type="OrthoDB" id="9803889at2"/>
<dbReference type="InterPro" id="IPR027417">
    <property type="entry name" value="P-loop_NTPase"/>
</dbReference>
<dbReference type="NCBIfam" id="TIGR00611">
    <property type="entry name" value="recf"/>
    <property type="match status" value="1"/>
</dbReference>
<evidence type="ECO:0000256" key="2">
    <source>
        <dbReference type="ARBA" id="ARBA00008016"/>
    </source>
</evidence>
<evidence type="ECO:0000256" key="4">
    <source>
        <dbReference type="ARBA" id="ARBA00022490"/>
    </source>
</evidence>
<dbReference type="SUPFAM" id="SSF52540">
    <property type="entry name" value="P-loop containing nucleoside triphosphate hydrolases"/>
    <property type="match status" value="1"/>
</dbReference>
<dbReference type="InterPro" id="IPR001238">
    <property type="entry name" value="DNA-binding_RecF"/>
</dbReference>
<evidence type="ECO:0000256" key="12">
    <source>
        <dbReference type="HAMAP-Rule" id="MF_00365"/>
    </source>
</evidence>
<evidence type="ECO:0000256" key="13">
    <source>
        <dbReference type="RuleBase" id="RU000578"/>
    </source>
</evidence>
<dbReference type="PROSITE" id="PS00617">
    <property type="entry name" value="RECF_1"/>
    <property type="match status" value="1"/>
</dbReference>
<dbReference type="PANTHER" id="PTHR32182:SF0">
    <property type="entry name" value="DNA REPLICATION AND REPAIR PROTEIN RECF"/>
    <property type="match status" value="1"/>
</dbReference>
<feature type="binding site" evidence="12">
    <location>
        <begin position="30"/>
        <end position="37"/>
    </location>
    <ligand>
        <name>ATP</name>
        <dbReference type="ChEBI" id="CHEBI:30616"/>
    </ligand>
</feature>
<comment type="function">
    <text evidence="12 13">The RecF protein is involved in DNA metabolism; it is required for DNA replication and normal SOS inducibility. RecF binds preferentially to single-stranded, linear DNA. It also seems to bind ATP.</text>
</comment>
<evidence type="ECO:0000256" key="8">
    <source>
        <dbReference type="ARBA" id="ARBA00022840"/>
    </source>
</evidence>
<evidence type="ECO:0000256" key="3">
    <source>
        <dbReference type="ARBA" id="ARBA00020170"/>
    </source>
</evidence>
<reference evidence="15 16" key="1">
    <citation type="submission" date="2015-07" db="EMBL/GenBank/DDBJ databases">
        <title>ATOL: Assembling a taxonomically balanced genome-scale reconstruction of the evolutionary history of the Enterobacteriaceae.</title>
        <authorList>
            <person name="Plunkett G.III."/>
            <person name="Neeno-Eckwall E.C."/>
            <person name="Glasner J.D."/>
            <person name="Perna N.T."/>
        </authorList>
    </citation>
    <scope>NUCLEOTIDE SEQUENCE [LARGE SCALE GENOMIC DNA]</scope>
    <source>
        <strain evidence="15 16">ATCC 35017</strain>
    </source>
</reference>
<dbReference type="Pfam" id="PF02463">
    <property type="entry name" value="SMC_N"/>
    <property type="match status" value="1"/>
</dbReference>
<dbReference type="PANTHER" id="PTHR32182">
    <property type="entry name" value="DNA REPLICATION AND REPAIR PROTEIN RECF"/>
    <property type="match status" value="1"/>
</dbReference>
<evidence type="ECO:0000259" key="14">
    <source>
        <dbReference type="Pfam" id="PF02463"/>
    </source>
</evidence>
<keyword evidence="10 12" id="KW-0234">DNA repair</keyword>
<keyword evidence="6 12" id="KW-0547">Nucleotide-binding</keyword>
<dbReference type="Gene3D" id="3.40.50.300">
    <property type="entry name" value="P-loop containing nucleotide triphosphate hydrolases"/>
    <property type="match status" value="1"/>
</dbReference>
<keyword evidence="16" id="KW-1185">Reference proteome</keyword>
<dbReference type="InterPro" id="IPR042174">
    <property type="entry name" value="RecF_2"/>
</dbReference>
<evidence type="ECO:0000256" key="11">
    <source>
        <dbReference type="ARBA" id="ARBA00023236"/>
    </source>
</evidence>
<dbReference type="GO" id="GO:0009432">
    <property type="term" value="P:SOS response"/>
    <property type="evidence" value="ECO:0007669"/>
    <property type="project" value="UniProtKB-UniRule"/>
</dbReference>
<dbReference type="GO" id="GO:0006302">
    <property type="term" value="P:double-strand break repair"/>
    <property type="evidence" value="ECO:0007669"/>
    <property type="project" value="TreeGrafter"/>
</dbReference>
<sequence length="364" mass="41509">MILSRLLIRDFRNIENADLSLASGFNFLIGPNGSGKTSILEAIYTLGHGRAFRSIQAGRVIRHEQQQFILHGRLSHMTDERGELALGLSKDRNGDNKVRIDGTDGHKIAELAKLLPMQLITPEGFTLLNGGPKYRRAFIDWGCFHNNSLFFSVWSDLKRLLRQRNAALRQVSHYRQMRHWDKEIAPLAHQISQWRTDYTAGIAEDIENTCKQFLPEFSLSVSFQRGWDKETDYSELLERQFERDKALTYTATGPHKADLRIRANGTPVEDMLSRGQLKLLMCALRLAQGEYFTRQSGQRCLYLLDDFASELDAGRRQLLAARLKATQAQVFVSAITPEQVKDMIDGNSKMFSVEHGKIEVQPQD</sequence>
<evidence type="ECO:0000256" key="10">
    <source>
        <dbReference type="ARBA" id="ARBA00023204"/>
    </source>
</evidence>
<comment type="subcellular location">
    <subcellularLocation>
        <location evidence="1 12 13">Cytoplasm</location>
    </subcellularLocation>
</comment>
<gene>
    <name evidence="12" type="primary">recF</name>
    <name evidence="15" type="ORF">M992_0605</name>
</gene>
<proteinExistence type="inferred from homology"/>
<keyword evidence="8 12" id="KW-0067">ATP-binding</keyword>
<dbReference type="GO" id="GO:0003697">
    <property type="term" value="F:single-stranded DNA binding"/>
    <property type="evidence" value="ECO:0007669"/>
    <property type="project" value="UniProtKB-UniRule"/>
</dbReference>
<dbReference type="RefSeq" id="WP_053907265.1">
    <property type="nucleotide sequence ID" value="NZ_CAWMUS010000006.1"/>
</dbReference>
<dbReference type="GO" id="GO:0005737">
    <property type="term" value="C:cytoplasm"/>
    <property type="evidence" value="ECO:0007669"/>
    <property type="project" value="UniProtKB-SubCell"/>
</dbReference>
<dbReference type="EMBL" id="LGAA01000006">
    <property type="protein sequence ID" value="KPD04008.1"/>
    <property type="molecule type" value="Genomic_DNA"/>
</dbReference>
<dbReference type="Gene3D" id="1.20.1050.90">
    <property type="entry name" value="RecF/RecN/SMC, N-terminal domain"/>
    <property type="match status" value="1"/>
</dbReference>
<comment type="caution">
    <text evidence="15">The sequence shown here is derived from an EMBL/GenBank/DDBJ whole genome shotgun (WGS) entry which is preliminary data.</text>
</comment>
<accession>A0A0N0ZCE1</accession>
<dbReference type="GO" id="GO:0000731">
    <property type="term" value="P:DNA synthesis involved in DNA repair"/>
    <property type="evidence" value="ECO:0007669"/>
    <property type="project" value="TreeGrafter"/>
</dbReference>
<evidence type="ECO:0000256" key="6">
    <source>
        <dbReference type="ARBA" id="ARBA00022741"/>
    </source>
</evidence>
<keyword evidence="11 12" id="KW-0742">SOS response</keyword>
<dbReference type="InterPro" id="IPR003395">
    <property type="entry name" value="RecF/RecN/SMC_N"/>
</dbReference>
<protein>
    <recommendedName>
        <fullName evidence="3 12">DNA replication and repair protein RecF</fullName>
    </recommendedName>
</protein>
<evidence type="ECO:0000256" key="1">
    <source>
        <dbReference type="ARBA" id="ARBA00004496"/>
    </source>
</evidence>
<dbReference type="InterPro" id="IPR018078">
    <property type="entry name" value="DNA-binding_RecF_CS"/>
</dbReference>
<keyword evidence="9 12" id="KW-0238">DNA-binding</keyword>
<evidence type="ECO:0000313" key="16">
    <source>
        <dbReference type="Proteomes" id="UP000053226"/>
    </source>
</evidence>
<dbReference type="AlphaFoldDB" id="A0A0N0ZCE1"/>